<gene>
    <name evidence="1" type="ORF">C486_12336</name>
</gene>
<name>L9Z0F9_9EURY</name>
<organism evidence="1 2">
    <name type="scientific">Natrinema gari JCM 14663</name>
    <dbReference type="NCBI Taxonomy" id="1230459"/>
    <lineage>
        <taxon>Archaea</taxon>
        <taxon>Methanobacteriati</taxon>
        <taxon>Methanobacteriota</taxon>
        <taxon>Stenosarchaea group</taxon>
        <taxon>Halobacteria</taxon>
        <taxon>Halobacteriales</taxon>
        <taxon>Natrialbaceae</taxon>
        <taxon>Natrinema</taxon>
    </lineage>
</organism>
<evidence type="ECO:0000313" key="2">
    <source>
        <dbReference type="Proteomes" id="UP000011592"/>
    </source>
</evidence>
<dbReference type="Proteomes" id="UP000011592">
    <property type="component" value="Unassembled WGS sequence"/>
</dbReference>
<proteinExistence type="predicted"/>
<dbReference type="Gene3D" id="1.10.10.10">
    <property type="entry name" value="Winged helix-like DNA-binding domain superfamily/Winged helix DNA-binding domain"/>
    <property type="match status" value="1"/>
</dbReference>
<dbReference type="PATRIC" id="fig|1230459.4.peg.2459"/>
<keyword evidence="2" id="KW-1185">Reference proteome</keyword>
<dbReference type="RefSeq" id="WP_008456334.1">
    <property type="nucleotide sequence ID" value="NZ_AOIJ01000052.1"/>
</dbReference>
<dbReference type="EMBL" id="AOIJ01000052">
    <property type="protein sequence ID" value="ELY79182.1"/>
    <property type="molecule type" value="Genomic_DNA"/>
</dbReference>
<evidence type="ECO:0000313" key="1">
    <source>
        <dbReference type="EMBL" id="ELY79182.1"/>
    </source>
</evidence>
<comment type="caution">
    <text evidence="1">The sequence shown here is derived from an EMBL/GenBank/DDBJ whole genome shotgun (WGS) entry which is preliminary data.</text>
</comment>
<sequence length="78" mass="8851">MRSVTLSGDDLNDTDRAILAELERGRVTPQYLASELDISRPYASERLKRLLEHEHVVRLAPGLYELENDPRESGSVTE</sequence>
<dbReference type="InterPro" id="IPR036388">
    <property type="entry name" value="WH-like_DNA-bd_sf"/>
</dbReference>
<dbReference type="InterPro" id="IPR036390">
    <property type="entry name" value="WH_DNA-bd_sf"/>
</dbReference>
<accession>L9Z0F9</accession>
<dbReference type="AlphaFoldDB" id="L9Z0F9"/>
<protein>
    <submittedName>
        <fullName evidence="1">Uncharacterized protein</fullName>
    </submittedName>
</protein>
<dbReference type="SUPFAM" id="SSF46785">
    <property type="entry name" value="Winged helix' DNA-binding domain"/>
    <property type="match status" value="1"/>
</dbReference>
<reference evidence="1 2" key="1">
    <citation type="journal article" date="2014" name="PLoS Genet.">
        <title>Phylogenetically driven sequencing of extremely halophilic archaea reveals strategies for static and dynamic osmo-response.</title>
        <authorList>
            <person name="Becker E.A."/>
            <person name="Seitzer P.M."/>
            <person name="Tritt A."/>
            <person name="Larsen D."/>
            <person name="Krusor M."/>
            <person name="Yao A.I."/>
            <person name="Wu D."/>
            <person name="Madern D."/>
            <person name="Eisen J.A."/>
            <person name="Darling A.E."/>
            <person name="Facciotti M.T."/>
        </authorList>
    </citation>
    <scope>NUCLEOTIDE SEQUENCE [LARGE SCALE GENOMIC DNA]</scope>
    <source>
        <strain evidence="1 2">JCM 14663</strain>
    </source>
</reference>
<dbReference type="Pfam" id="PF13412">
    <property type="entry name" value="HTH_24"/>
    <property type="match status" value="1"/>
</dbReference>